<keyword evidence="3" id="KW-0547">Nucleotide-binding</keyword>
<evidence type="ECO:0000256" key="2">
    <source>
        <dbReference type="ARBA" id="ARBA00022448"/>
    </source>
</evidence>
<feature type="domain" description="ABC transporter" evidence="5">
    <location>
        <begin position="5"/>
        <end position="201"/>
    </location>
</feature>
<dbReference type="PANTHER" id="PTHR42798">
    <property type="entry name" value="LIPOPROTEIN-RELEASING SYSTEM ATP-BINDING PROTEIN LOLD"/>
    <property type="match status" value="1"/>
</dbReference>
<dbReference type="PROSITE" id="PS00211">
    <property type="entry name" value="ABC_TRANSPORTER_1"/>
    <property type="match status" value="1"/>
</dbReference>
<organism evidence="6 7">
    <name type="scientific">Lancefieldella rimae</name>
    <dbReference type="NCBI Taxonomy" id="1383"/>
    <lineage>
        <taxon>Bacteria</taxon>
        <taxon>Bacillati</taxon>
        <taxon>Actinomycetota</taxon>
        <taxon>Coriobacteriia</taxon>
        <taxon>Coriobacteriales</taxon>
        <taxon>Atopobiaceae</taxon>
        <taxon>Lancefieldella</taxon>
    </lineage>
</organism>
<accession>A0A930VXS0</accession>
<evidence type="ECO:0000259" key="5">
    <source>
        <dbReference type="PROSITE" id="PS50893"/>
    </source>
</evidence>
<keyword evidence="4 6" id="KW-0067">ATP-binding</keyword>
<dbReference type="InterPro" id="IPR017871">
    <property type="entry name" value="ABC_transporter-like_CS"/>
</dbReference>
<dbReference type="InterPro" id="IPR003439">
    <property type="entry name" value="ABC_transporter-like_ATP-bd"/>
</dbReference>
<dbReference type="CDD" id="cd03255">
    <property type="entry name" value="ABC_MJ0796_LolCDE_FtsE"/>
    <property type="match status" value="1"/>
</dbReference>
<name>A0A930VXS0_9ACTN</name>
<dbReference type="Proteomes" id="UP000698335">
    <property type="component" value="Unassembled WGS sequence"/>
</dbReference>
<gene>
    <name evidence="6" type="ORF">HXK26_07450</name>
</gene>
<dbReference type="AlphaFoldDB" id="A0A930VXS0"/>
<sequence length="201" mass="22182">MYSYIHVESLSKSFGQHAIFSELTFDIRQGETIAITGPSGCGKTTLLNILGLLDTPDSGQIYLSGNAYPKINSNKAMLLRRSEINYLFQSFALIDSRSVRSNLLLALQYTKLSKDEKNSQTRQMLKRFGIEDKLDATVNELSGGEKQRVAISRAILKPGNLILADEPTGSLDKKMADIVMDALISATHDAKKTLVVVTHDM</sequence>
<proteinExistence type="inferred from homology"/>
<feature type="non-terminal residue" evidence="6">
    <location>
        <position position="201"/>
    </location>
</feature>
<evidence type="ECO:0000256" key="3">
    <source>
        <dbReference type="ARBA" id="ARBA00022741"/>
    </source>
</evidence>
<comment type="similarity">
    <text evidence="1">Belongs to the ABC transporter superfamily.</text>
</comment>
<dbReference type="GO" id="GO:0005524">
    <property type="term" value="F:ATP binding"/>
    <property type="evidence" value="ECO:0007669"/>
    <property type="project" value="UniProtKB-KW"/>
</dbReference>
<dbReference type="SUPFAM" id="SSF52540">
    <property type="entry name" value="P-loop containing nucleoside triphosphate hydrolases"/>
    <property type="match status" value="1"/>
</dbReference>
<keyword evidence="2" id="KW-0813">Transport</keyword>
<protein>
    <submittedName>
        <fullName evidence="6">ATP-binding cassette domain-containing protein</fullName>
    </submittedName>
</protein>
<dbReference type="SMART" id="SM00382">
    <property type="entry name" value="AAA"/>
    <property type="match status" value="1"/>
</dbReference>
<evidence type="ECO:0000313" key="6">
    <source>
        <dbReference type="EMBL" id="MBF4808511.1"/>
    </source>
</evidence>
<reference evidence="6" key="1">
    <citation type="submission" date="2020-04" db="EMBL/GenBank/DDBJ databases">
        <title>Deep metagenomics examines the oral microbiome during advanced dental caries in children, revealing novel taxa and co-occurrences with host molecules.</title>
        <authorList>
            <person name="Baker J.L."/>
            <person name="Morton J.T."/>
            <person name="Dinis M."/>
            <person name="Alvarez R."/>
            <person name="Tran N.C."/>
            <person name="Knight R."/>
            <person name="Edlund A."/>
        </authorList>
    </citation>
    <scope>NUCLEOTIDE SEQUENCE</scope>
    <source>
        <strain evidence="6">JCVI_38_bin.5</strain>
    </source>
</reference>
<dbReference type="PANTHER" id="PTHR42798:SF7">
    <property type="entry name" value="ALPHA-D-RIBOSE 1-METHYLPHOSPHONATE 5-TRIPHOSPHATE SYNTHASE SUBUNIT PHNL"/>
    <property type="match status" value="1"/>
</dbReference>
<dbReference type="EMBL" id="JABZGW010000410">
    <property type="protein sequence ID" value="MBF4808511.1"/>
    <property type="molecule type" value="Genomic_DNA"/>
</dbReference>
<evidence type="ECO:0000313" key="7">
    <source>
        <dbReference type="Proteomes" id="UP000698335"/>
    </source>
</evidence>
<dbReference type="InterPro" id="IPR027417">
    <property type="entry name" value="P-loop_NTPase"/>
</dbReference>
<dbReference type="InterPro" id="IPR003593">
    <property type="entry name" value="AAA+_ATPase"/>
</dbReference>
<dbReference type="Gene3D" id="3.40.50.300">
    <property type="entry name" value="P-loop containing nucleotide triphosphate hydrolases"/>
    <property type="match status" value="1"/>
</dbReference>
<comment type="caution">
    <text evidence="6">The sequence shown here is derived from an EMBL/GenBank/DDBJ whole genome shotgun (WGS) entry which is preliminary data.</text>
</comment>
<dbReference type="InterPro" id="IPR017911">
    <property type="entry name" value="MacB-like_ATP-bd"/>
</dbReference>
<dbReference type="Pfam" id="PF00005">
    <property type="entry name" value="ABC_tran"/>
    <property type="match status" value="1"/>
</dbReference>
<dbReference type="GO" id="GO:0016887">
    <property type="term" value="F:ATP hydrolysis activity"/>
    <property type="evidence" value="ECO:0007669"/>
    <property type="project" value="InterPro"/>
</dbReference>
<evidence type="ECO:0000256" key="4">
    <source>
        <dbReference type="ARBA" id="ARBA00022840"/>
    </source>
</evidence>
<dbReference type="PROSITE" id="PS50893">
    <property type="entry name" value="ABC_TRANSPORTER_2"/>
    <property type="match status" value="1"/>
</dbReference>
<evidence type="ECO:0000256" key="1">
    <source>
        <dbReference type="ARBA" id="ARBA00005417"/>
    </source>
</evidence>